<name>A0ABW1KV73_9PROT</name>
<evidence type="ECO:0000259" key="1">
    <source>
        <dbReference type="Pfam" id="PF04324"/>
    </source>
</evidence>
<feature type="domain" description="BFD-like [2Fe-2S]-binding" evidence="1">
    <location>
        <begin position="19"/>
        <end position="66"/>
    </location>
</feature>
<dbReference type="InterPro" id="IPR007419">
    <property type="entry name" value="BFD-like_2Fe2S-bd_dom"/>
</dbReference>
<evidence type="ECO:0000313" key="3">
    <source>
        <dbReference type="Proteomes" id="UP001596116"/>
    </source>
</evidence>
<dbReference type="InterPro" id="IPR041854">
    <property type="entry name" value="BFD-like_2Fe2S-bd_dom_sf"/>
</dbReference>
<reference evidence="2 3" key="1">
    <citation type="submission" date="2024-09" db="EMBL/GenBank/DDBJ databases">
        <authorList>
            <person name="Zhang Z.-H."/>
        </authorList>
    </citation>
    <scope>NUCLEOTIDE SEQUENCE [LARGE SCALE GENOMIC DNA]</scope>
    <source>
        <strain evidence="2 3">HHTR114</strain>
    </source>
</reference>
<organism evidence="2 3">
    <name type="scientific">Hyphococcus aureus</name>
    <dbReference type="NCBI Taxonomy" id="2666033"/>
    <lineage>
        <taxon>Bacteria</taxon>
        <taxon>Pseudomonadati</taxon>
        <taxon>Pseudomonadota</taxon>
        <taxon>Alphaproteobacteria</taxon>
        <taxon>Parvularculales</taxon>
        <taxon>Parvularculaceae</taxon>
        <taxon>Hyphococcus</taxon>
    </lineage>
</organism>
<keyword evidence="3" id="KW-1185">Reference proteome</keyword>
<sequence length="81" mass="8870">MGRSGFFAGVQGMRRNPMYVCICNALKDRQLAAASHGARNVAEVFRRCGRRPQCGKCLPDVAQLIETTRDEDQGATKLAAE</sequence>
<dbReference type="Gene3D" id="1.10.10.1100">
    <property type="entry name" value="BFD-like [2Fe-2S]-binding domain"/>
    <property type="match status" value="1"/>
</dbReference>
<dbReference type="RefSeq" id="WP_379878542.1">
    <property type="nucleotide sequence ID" value="NZ_JBHPON010000001.1"/>
</dbReference>
<gene>
    <name evidence="2" type="ORF">ACFMB1_09785</name>
</gene>
<proteinExistence type="predicted"/>
<dbReference type="EMBL" id="JBHPON010000001">
    <property type="protein sequence ID" value="MFC6035834.1"/>
    <property type="molecule type" value="Genomic_DNA"/>
</dbReference>
<dbReference type="Proteomes" id="UP001596116">
    <property type="component" value="Unassembled WGS sequence"/>
</dbReference>
<comment type="caution">
    <text evidence="2">The sequence shown here is derived from an EMBL/GenBank/DDBJ whole genome shotgun (WGS) entry which is preliminary data.</text>
</comment>
<protein>
    <submittedName>
        <fullName evidence="2">Bacterioferritin-associated ferredoxin</fullName>
    </submittedName>
</protein>
<evidence type="ECO:0000313" key="2">
    <source>
        <dbReference type="EMBL" id="MFC6035834.1"/>
    </source>
</evidence>
<dbReference type="Pfam" id="PF04324">
    <property type="entry name" value="Fer2_BFD"/>
    <property type="match status" value="1"/>
</dbReference>
<accession>A0ABW1KV73</accession>